<organism evidence="6 7">
    <name type="scientific">Candidatus Liberibacter africanus PTSAPSY</name>
    <dbReference type="NCBI Taxonomy" id="1277257"/>
    <lineage>
        <taxon>Bacteria</taxon>
        <taxon>Pseudomonadati</taxon>
        <taxon>Pseudomonadota</taxon>
        <taxon>Alphaproteobacteria</taxon>
        <taxon>Hyphomicrobiales</taxon>
        <taxon>Rhizobiaceae</taxon>
        <taxon>Liberibacter</taxon>
    </lineage>
</organism>
<gene>
    <name evidence="6" type="ORF">G293_03635</name>
</gene>
<dbReference type="CDD" id="cd07185">
    <property type="entry name" value="OmpA_C-like"/>
    <property type="match status" value="1"/>
</dbReference>
<dbReference type="InterPro" id="IPR036737">
    <property type="entry name" value="OmpA-like_sf"/>
</dbReference>
<dbReference type="PANTHER" id="PTHR30329">
    <property type="entry name" value="STATOR ELEMENT OF FLAGELLAR MOTOR COMPLEX"/>
    <property type="match status" value="1"/>
</dbReference>
<keyword evidence="7" id="KW-1185">Reference proteome</keyword>
<dbReference type="Proteomes" id="UP000035503">
    <property type="component" value="Chromosome"/>
</dbReference>
<evidence type="ECO:0000256" key="3">
    <source>
        <dbReference type="ARBA" id="ARBA00023237"/>
    </source>
</evidence>
<protein>
    <submittedName>
        <fullName evidence="6">OmpA/MotB</fullName>
    </submittedName>
</protein>
<dbReference type="InterPro" id="IPR006665">
    <property type="entry name" value="OmpA-like"/>
</dbReference>
<dbReference type="AlphaFoldDB" id="A0A0G3I501"/>
<evidence type="ECO:0000256" key="4">
    <source>
        <dbReference type="PROSITE-ProRule" id="PRU00473"/>
    </source>
</evidence>
<keyword evidence="3" id="KW-0998">Cell outer membrane</keyword>
<keyword evidence="2 4" id="KW-0472">Membrane</keyword>
<dbReference type="OrthoDB" id="9809164at2"/>
<dbReference type="STRING" id="1277257.G293_03635"/>
<feature type="domain" description="OmpA-like" evidence="5">
    <location>
        <begin position="41"/>
        <end position="157"/>
    </location>
</feature>
<dbReference type="Gene3D" id="3.30.1330.60">
    <property type="entry name" value="OmpA-like domain"/>
    <property type="match status" value="1"/>
</dbReference>
<dbReference type="InterPro" id="IPR006664">
    <property type="entry name" value="OMP_bac"/>
</dbReference>
<accession>A0A0G3I501</accession>
<evidence type="ECO:0000313" key="7">
    <source>
        <dbReference type="Proteomes" id="UP000035503"/>
    </source>
</evidence>
<evidence type="ECO:0000259" key="5">
    <source>
        <dbReference type="PROSITE" id="PS51123"/>
    </source>
</evidence>
<evidence type="ECO:0000256" key="1">
    <source>
        <dbReference type="ARBA" id="ARBA00004442"/>
    </source>
</evidence>
<comment type="subcellular location">
    <subcellularLocation>
        <location evidence="1">Cell outer membrane</location>
    </subcellularLocation>
</comment>
<dbReference type="Pfam" id="PF00691">
    <property type="entry name" value="OmpA"/>
    <property type="match status" value="1"/>
</dbReference>
<dbReference type="RefSeq" id="WP_047264348.1">
    <property type="nucleotide sequence ID" value="NZ_CP004021.1"/>
</dbReference>
<dbReference type="PROSITE" id="PS51123">
    <property type="entry name" value="OMPA_2"/>
    <property type="match status" value="1"/>
</dbReference>
<dbReference type="KEGG" id="lau:G293_03635"/>
<dbReference type="GO" id="GO:0009279">
    <property type="term" value="C:cell outer membrane"/>
    <property type="evidence" value="ECO:0007669"/>
    <property type="project" value="UniProtKB-SubCell"/>
</dbReference>
<dbReference type="PATRIC" id="fig|1277257.4.peg.782"/>
<evidence type="ECO:0000256" key="2">
    <source>
        <dbReference type="ARBA" id="ARBA00023136"/>
    </source>
</evidence>
<sequence length="160" mass="17823">MQYIAIFSILSAMTVIGSSENNNGFDMKTSSDSVVSYSDPLQKTFPMSGDRILFDINSYSVRPSDIQVLSSLGSWLEKYDCDFIIEGHTDEQGSRNSSIALGLNRAYAVFNYFLARGISVSRMKVTSYGKEMPDVSGHDENAYEKNRRAVIVLKECRSNG</sequence>
<proteinExistence type="predicted"/>
<dbReference type="EMBL" id="CP004021">
    <property type="protein sequence ID" value="AKK20355.1"/>
    <property type="molecule type" value="Genomic_DNA"/>
</dbReference>
<dbReference type="PRINTS" id="PR01021">
    <property type="entry name" value="OMPADOMAIN"/>
</dbReference>
<dbReference type="PANTHER" id="PTHR30329:SF21">
    <property type="entry name" value="LIPOPROTEIN YIAD-RELATED"/>
    <property type="match status" value="1"/>
</dbReference>
<dbReference type="InterPro" id="IPR050330">
    <property type="entry name" value="Bact_OuterMem_StrucFunc"/>
</dbReference>
<reference evidence="6 7" key="1">
    <citation type="journal article" date="2015" name="Genome Announc.">
        <title>Complete Genome Sequence of 'Candidatus Liberibacter africanus,' a Bacterium Associated with Citrus Huanglongbing.</title>
        <authorList>
            <person name="Lin H."/>
            <person name="Pietersen G."/>
            <person name="Han C."/>
            <person name="Read D.A."/>
            <person name="Lou B."/>
            <person name="Gupta G."/>
            <person name="Civerolo E.L."/>
        </authorList>
    </citation>
    <scope>NUCLEOTIDE SEQUENCE [LARGE SCALE GENOMIC DNA]</scope>
    <source>
        <strain evidence="6 7">PTSAPSY</strain>
    </source>
</reference>
<evidence type="ECO:0000313" key="6">
    <source>
        <dbReference type="EMBL" id="AKK20355.1"/>
    </source>
</evidence>
<dbReference type="SUPFAM" id="SSF103088">
    <property type="entry name" value="OmpA-like"/>
    <property type="match status" value="1"/>
</dbReference>
<name>A0A0G3I501_LIBAF</name>